<protein>
    <submittedName>
        <fullName evidence="1">Uncharacterized protein</fullName>
    </submittedName>
</protein>
<dbReference type="Proteomes" id="UP000673383">
    <property type="component" value="Unassembled WGS sequence"/>
</dbReference>
<gene>
    <name evidence="2" type="ORF">ABIF29_003476</name>
    <name evidence="1" type="ORF">JOH49_007566</name>
</gene>
<proteinExistence type="predicted"/>
<dbReference type="AlphaFoldDB" id="A0A8I1YK57"/>
<dbReference type="Proteomes" id="UP001565471">
    <property type="component" value="Unassembled WGS sequence"/>
</dbReference>
<keyword evidence="4" id="KW-1185">Reference proteome</keyword>
<evidence type="ECO:0000313" key="3">
    <source>
        <dbReference type="Proteomes" id="UP000673383"/>
    </source>
</evidence>
<evidence type="ECO:0000313" key="1">
    <source>
        <dbReference type="EMBL" id="MBP1297813.1"/>
    </source>
</evidence>
<dbReference type="EMBL" id="JAFICZ010000001">
    <property type="protein sequence ID" value="MBP1297813.1"/>
    <property type="molecule type" value="Genomic_DNA"/>
</dbReference>
<comment type="caution">
    <text evidence="1">The sequence shown here is derived from an EMBL/GenBank/DDBJ whole genome shotgun (WGS) entry which is preliminary data.</text>
</comment>
<accession>A0A8I1YK57</accession>
<name>A0A8I1YK57_BRAEL</name>
<evidence type="ECO:0000313" key="2">
    <source>
        <dbReference type="EMBL" id="MEY9316677.1"/>
    </source>
</evidence>
<evidence type="ECO:0000313" key="4">
    <source>
        <dbReference type="Proteomes" id="UP001565471"/>
    </source>
</evidence>
<sequence>MSDDVSIARTLAGIYGNNDTDFETRICNGASAMDAPKTCRPKRAR</sequence>
<organism evidence="1 3">
    <name type="scientific">Bradyrhizobium elkanii</name>
    <dbReference type="NCBI Taxonomy" id="29448"/>
    <lineage>
        <taxon>Bacteria</taxon>
        <taxon>Pseudomonadati</taxon>
        <taxon>Pseudomonadota</taxon>
        <taxon>Alphaproteobacteria</taxon>
        <taxon>Hyphomicrobiales</taxon>
        <taxon>Nitrobacteraceae</taxon>
        <taxon>Bradyrhizobium</taxon>
    </lineage>
</organism>
<reference evidence="2 4" key="2">
    <citation type="submission" date="2024-07" db="EMBL/GenBank/DDBJ databases">
        <title>Genomic Encyclopedia of Type Strains, Phase V (KMG-V): Genome sequencing to study the core and pangenomes of soil and plant-associated prokaryotes.</title>
        <authorList>
            <person name="Whitman W."/>
        </authorList>
    </citation>
    <scope>NUCLEOTIDE SEQUENCE [LARGE SCALE GENOMIC DNA]</scope>
    <source>
        <strain evidence="2 4">USDA 415</strain>
    </source>
</reference>
<dbReference type="EMBL" id="JBGBZA010000002">
    <property type="protein sequence ID" value="MEY9316677.1"/>
    <property type="molecule type" value="Genomic_DNA"/>
</dbReference>
<reference evidence="1" key="1">
    <citation type="submission" date="2021-02" db="EMBL/GenBank/DDBJ databases">
        <title>Genomic Encyclopedia of Type Strains, Phase IV (KMG-V): Genome sequencing to study the core and pangenomes of soil and plant-associated prokaryotes.</title>
        <authorList>
            <person name="Whitman W."/>
        </authorList>
    </citation>
    <scope>NUCLEOTIDE SEQUENCE</scope>
    <source>
        <strain evidence="1">USDA 406</strain>
    </source>
</reference>